<keyword evidence="2" id="KW-1185">Reference proteome</keyword>
<dbReference type="AlphaFoldDB" id="A0A226D4J5"/>
<organism evidence="1 2">
    <name type="scientific">Folsomia candida</name>
    <name type="common">Springtail</name>
    <dbReference type="NCBI Taxonomy" id="158441"/>
    <lineage>
        <taxon>Eukaryota</taxon>
        <taxon>Metazoa</taxon>
        <taxon>Ecdysozoa</taxon>
        <taxon>Arthropoda</taxon>
        <taxon>Hexapoda</taxon>
        <taxon>Collembola</taxon>
        <taxon>Entomobryomorpha</taxon>
        <taxon>Isotomoidea</taxon>
        <taxon>Isotomidae</taxon>
        <taxon>Proisotominae</taxon>
        <taxon>Folsomia</taxon>
    </lineage>
</organism>
<dbReference type="EMBL" id="LNIX01000037">
    <property type="protein sequence ID" value="OXA39748.1"/>
    <property type="molecule type" value="Genomic_DNA"/>
</dbReference>
<evidence type="ECO:0000313" key="1">
    <source>
        <dbReference type="EMBL" id="OXA39748.1"/>
    </source>
</evidence>
<dbReference type="Proteomes" id="UP000198287">
    <property type="component" value="Unassembled WGS sequence"/>
</dbReference>
<evidence type="ECO:0000313" key="2">
    <source>
        <dbReference type="Proteomes" id="UP000198287"/>
    </source>
</evidence>
<evidence type="ECO:0008006" key="3">
    <source>
        <dbReference type="Google" id="ProtNLM"/>
    </source>
</evidence>
<accession>A0A226D4J5</accession>
<name>A0A226D4J5_FOLCA</name>
<comment type="caution">
    <text evidence="1">The sequence shown here is derived from an EMBL/GenBank/DDBJ whole genome shotgun (WGS) entry which is preliminary data.</text>
</comment>
<sequence>MASSISTAQILLKGTDVPKLINIIDKDMHLLKNWEDFCDLLAASNSDKLSWRRGINSGNMTYSGVFKEILVGWIANDRTVENLAELLDAAGYKMTARHIREAFVEEH</sequence>
<reference evidence="1 2" key="1">
    <citation type="submission" date="2015-12" db="EMBL/GenBank/DDBJ databases">
        <title>The genome of Folsomia candida.</title>
        <authorList>
            <person name="Faddeeva A."/>
            <person name="Derks M.F."/>
            <person name="Anvar Y."/>
            <person name="Smit S."/>
            <person name="Van Straalen N."/>
            <person name="Roelofs D."/>
        </authorList>
    </citation>
    <scope>NUCLEOTIDE SEQUENCE [LARGE SCALE GENOMIC DNA]</scope>
    <source>
        <strain evidence="1 2">VU population</strain>
        <tissue evidence="1">Whole body</tissue>
    </source>
</reference>
<protein>
    <recommendedName>
        <fullName evidence="3">Death domain-containing protein</fullName>
    </recommendedName>
</protein>
<gene>
    <name evidence="1" type="ORF">Fcan01_25518</name>
</gene>
<proteinExistence type="predicted"/>